<organism evidence="2 3">
    <name type="scientific">Vibrio scophthalmi</name>
    <dbReference type="NCBI Taxonomy" id="45658"/>
    <lineage>
        <taxon>Bacteria</taxon>
        <taxon>Pseudomonadati</taxon>
        <taxon>Pseudomonadota</taxon>
        <taxon>Gammaproteobacteria</taxon>
        <taxon>Vibrionales</taxon>
        <taxon>Vibrionaceae</taxon>
        <taxon>Vibrio</taxon>
    </lineage>
</organism>
<feature type="signal peptide" evidence="1">
    <location>
        <begin position="1"/>
        <end position="18"/>
    </location>
</feature>
<gene>
    <name evidence="2" type="ORF">VSF3289_03639</name>
</gene>
<keyword evidence="1" id="KW-0732">Signal</keyword>
<dbReference type="AlphaFoldDB" id="A0A1E3WFG9"/>
<dbReference type="OrthoDB" id="5911861at2"/>
<dbReference type="EMBL" id="MDCJ01000007">
    <property type="protein sequence ID" value="ODS04500.1"/>
    <property type="molecule type" value="Genomic_DNA"/>
</dbReference>
<dbReference type="Proteomes" id="UP000095131">
    <property type="component" value="Unassembled WGS sequence"/>
</dbReference>
<proteinExistence type="predicted"/>
<comment type="caution">
    <text evidence="2">The sequence shown here is derived from an EMBL/GenBank/DDBJ whole genome shotgun (WGS) entry which is preliminary data.</text>
</comment>
<name>A0A1E3WFG9_9VIBR</name>
<evidence type="ECO:0000313" key="3">
    <source>
        <dbReference type="Proteomes" id="UP000095131"/>
    </source>
</evidence>
<accession>A0A1E3WFG9</accession>
<protein>
    <submittedName>
        <fullName evidence="2">Uncharacterized protein</fullName>
    </submittedName>
</protein>
<evidence type="ECO:0000313" key="2">
    <source>
        <dbReference type="EMBL" id="ODS04500.1"/>
    </source>
</evidence>
<reference evidence="2 3" key="1">
    <citation type="submission" date="2016-08" db="EMBL/GenBank/DDBJ databases">
        <title>Genome sequencing of Vibrio scophthalmi strain FP3289, an isolated from Paralichthys olivaceus.</title>
        <authorList>
            <person name="Han H.-J."/>
        </authorList>
    </citation>
    <scope>NUCLEOTIDE SEQUENCE [LARGE SCALE GENOMIC DNA]</scope>
    <source>
        <strain evidence="2 3">FP3289</strain>
    </source>
</reference>
<sequence length="378" mass="42180">MLRMLLIFFTVLPTVSYASWNVVPDQTININVKYDQASNQFYDLSAFGSDLIEVSIVNGNEIKIKHGRDGYKGVVVPAYESHRYTRNSFPENRSHTLVGRSTNEAITIDIGRGSSKVMGMPTSNSINHYDGYGCSTTDTWTATFTNYEVFHSKTNSVYSGDWCIGRYSNLSQYGSFTFPNDGGQIGYIERYFKFSLDVINSMPLDEYVGTYLSHPTADVIRIGSSNFGRELYRYVISVNLKPSVNRFVIDNENISFSVNKQASQIKGKSQTGFDIRGSFHNSQAFDMTFNSSNSALCGEALCLLNSAAGTTIPYMVNVFDPATLLEKAVSRNGQKVTIYADQDYRLSGGLFFEFDTENTAVSGTFNDILTVRVELKLI</sequence>
<feature type="chain" id="PRO_5009139284" evidence="1">
    <location>
        <begin position="19"/>
        <end position="378"/>
    </location>
</feature>
<evidence type="ECO:0000256" key="1">
    <source>
        <dbReference type="SAM" id="SignalP"/>
    </source>
</evidence>
<dbReference type="RefSeq" id="WP_069447700.1">
    <property type="nucleotide sequence ID" value="NZ_CP134278.1"/>
</dbReference>